<evidence type="ECO:0000256" key="7">
    <source>
        <dbReference type="ARBA" id="ARBA00023136"/>
    </source>
</evidence>
<sequence length="412" mass="45230">MGFKDSVLPKLTMGVGKFSENRYVKVICYGMMAIMPISLVGSFATIFAGLPFVPASVRAVCLLGTQIASNLITVYTVIALAAVMAKECKQDVITSVIMAMACFFILTPIRSFEKIQAIEVSYLGSKGMFVGIIVAMFSARLYAFLIEKRIFFRMPEAVPRAVAKSFEDIVPAFILLVTALVLNVLFKLTPYGNMHDIVYTFLQRPLQSLGSSIWSAVLLMMLAELLWFFGIHGSLVTSSILTALFATQAYANMEAVAAGLKPEFILNQFFMDSFKGPRALALALLLLFSCRSGRLKTIGKIAIFPSFFGITEPMKFGIPMVMNPWLLIPMTFSAVVSILIAYFATLIGFLPIISLNVSRMIPPVVQGFMVAGWRGALIQIIQLVVIILMYIPFLRKVDHDDLAAEKQGAAAA</sequence>
<feature type="transmembrane region" description="Helical" evidence="9">
    <location>
        <begin position="235"/>
        <end position="253"/>
    </location>
</feature>
<dbReference type="GO" id="GO:1901264">
    <property type="term" value="P:carbohydrate derivative transport"/>
    <property type="evidence" value="ECO:0007669"/>
    <property type="project" value="TreeGrafter"/>
</dbReference>
<dbReference type="GO" id="GO:0005886">
    <property type="term" value="C:plasma membrane"/>
    <property type="evidence" value="ECO:0007669"/>
    <property type="project" value="UniProtKB-SubCell"/>
</dbReference>
<dbReference type="RefSeq" id="WP_015709547.1">
    <property type="nucleotide sequence ID" value="NC_015578.1"/>
</dbReference>
<keyword evidence="6 9" id="KW-1133">Transmembrane helix</keyword>
<dbReference type="AlphaFoldDB" id="F5YLG9"/>
<evidence type="ECO:0000256" key="9">
    <source>
        <dbReference type="SAM" id="Phobius"/>
    </source>
</evidence>
<keyword evidence="3 8" id="KW-1003">Cell membrane</keyword>
<feature type="transmembrane region" description="Helical" evidence="9">
    <location>
        <begin position="166"/>
        <end position="186"/>
    </location>
</feature>
<dbReference type="eggNOG" id="COG1455">
    <property type="taxonomic scope" value="Bacteria"/>
</dbReference>
<reference evidence="11 12" key="2">
    <citation type="journal article" date="2011" name="ISME J.">
        <title>RNA-seq reveals cooperative metabolic interactions between two termite-gut spirochete species in co-culture.</title>
        <authorList>
            <person name="Rosenthal A.Z."/>
            <person name="Matson E.G."/>
            <person name="Eldar A."/>
            <person name="Leadbetter J.R."/>
        </authorList>
    </citation>
    <scope>NUCLEOTIDE SEQUENCE [LARGE SCALE GENOMIC DNA]</scope>
    <source>
        <strain evidence="12">ATCC BAA-887 / DSM 12427 / ZAS-2</strain>
    </source>
</reference>
<evidence type="ECO:0000256" key="2">
    <source>
        <dbReference type="ARBA" id="ARBA00022448"/>
    </source>
</evidence>
<evidence type="ECO:0000256" key="1">
    <source>
        <dbReference type="ARBA" id="ARBA00004651"/>
    </source>
</evidence>
<comment type="subcellular location">
    <subcellularLocation>
        <location evidence="1">Cell membrane</location>
        <topology evidence="1">Multi-pass membrane protein</topology>
    </subcellularLocation>
</comment>
<dbReference type="NCBIfam" id="TIGR00410">
    <property type="entry name" value="lacE"/>
    <property type="match status" value="1"/>
</dbReference>
<dbReference type="OrthoDB" id="1641940at2"/>
<keyword evidence="5 9" id="KW-0812">Transmembrane</keyword>
<name>F5YLG9_TREPZ</name>
<dbReference type="HOGENOM" id="CLU_029688_1_0_12"/>
<feature type="transmembrane region" description="Helical" evidence="9">
    <location>
        <begin position="92"/>
        <end position="109"/>
    </location>
</feature>
<feature type="domain" description="PTS EIIC type-3" evidence="10">
    <location>
        <begin position="3"/>
        <end position="393"/>
    </location>
</feature>
<dbReference type="PIRSF" id="PIRSF006351">
    <property type="entry name" value="PTS_EIIC-Cellobiose"/>
    <property type="match status" value="1"/>
</dbReference>
<keyword evidence="12" id="KW-1185">Reference proteome</keyword>
<keyword evidence="7 8" id="KW-0472">Membrane</keyword>
<dbReference type="PANTHER" id="PTHR33989:SF4">
    <property type="entry name" value="PTS SYSTEM N,N'-DIACETYLCHITOBIOSE-SPECIFIC EIIC COMPONENT"/>
    <property type="match status" value="1"/>
</dbReference>
<evidence type="ECO:0000256" key="4">
    <source>
        <dbReference type="ARBA" id="ARBA00022597"/>
    </source>
</evidence>
<protein>
    <recommendedName>
        <fullName evidence="8">Permease IIC component</fullName>
    </recommendedName>
</protein>
<dbReference type="InterPro" id="IPR051088">
    <property type="entry name" value="PTS_Sugar-EIIC/EIIB"/>
</dbReference>
<dbReference type="PANTHER" id="PTHR33989">
    <property type="match status" value="1"/>
</dbReference>
<feature type="transmembrane region" description="Helical" evidence="9">
    <location>
        <begin position="373"/>
        <end position="393"/>
    </location>
</feature>
<dbReference type="InterPro" id="IPR004796">
    <property type="entry name" value="PTS_IIC_cello"/>
</dbReference>
<dbReference type="InterPro" id="IPR003352">
    <property type="entry name" value="PTS_EIIC"/>
</dbReference>
<evidence type="ECO:0000256" key="8">
    <source>
        <dbReference type="PIRNR" id="PIRNR006351"/>
    </source>
</evidence>
<dbReference type="STRING" id="545694.TREPR_0468"/>
<dbReference type="EMBL" id="CP001843">
    <property type="protein sequence ID" value="AEF85529.1"/>
    <property type="molecule type" value="Genomic_DNA"/>
</dbReference>
<evidence type="ECO:0000313" key="11">
    <source>
        <dbReference type="EMBL" id="AEF85529.1"/>
    </source>
</evidence>
<feature type="transmembrane region" description="Helical" evidence="9">
    <location>
        <begin position="26"/>
        <end position="47"/>
    </location>
</feature>
<keyword evidence="4 8" id="KW-0762">Sugar transport</keyword>
<proteinExistence type="predicted"/>
<evidence type="ECO:0000313" key="12">
    <source>
        <dbReference type="Proteomes" id="UP000009223"/>
    </source>
</evidence>
<evidence type="ECO:0000256" key="6">
    <source>
        <dbReference type="ARBA" id="ARBA00022989"/>
    </source>
</evidence>
<dbReference type="GO" id="GO:0008982">
    <property type="term" value="F:protein-N(PI)-phosphohistidine-sugar phosphotransferase activity"/>
    <property type="evidence" value="ECO:0007669"/>
    <property type="project" value="UniProtKB-UniRule"/>
</dbReference>
<dbReference type="Proteomes" id="UP000009223">
    <property type="component" value="Chromosome"/>
</dbReference>
<evidence type="ECO:0000256" key="3">
    <source>
        <dbReference type="ARBA" id="ARBA00022475"/>
    </source>
</evidence>
<keyword evidence="2 8" id="KW-0813">Transport</keyword>
<feature type="transmembrane region" description="Helical" evidence="9">
    <location>
        <begin position="325"/>
        <end position="353"/>
    </location>
</feature>
<accession>F5YLG9</accession>
<reference evidence="12" key="1">
    <citation type="submission" date="2009-12" db="EMBL/GenBank/DDBJ databases">
        <title>Complete sequence of Treponema primitia strain ZAS-2.</title>
        <authorList>
            <person name="Tetu S.G."/>
            <person name="Matson E."/>
            <person name="Ren Q."/>
            <person name="Seshadri R."/>
            <person name="Elbourne L."/>
            <person name="Hassan K.A."/>
            <person name="Durkin A."/>
            <person name="Radune D."/>
            <person name="Mohamoud Y."/>
            <person name="Shay R."/>
            <person name="Jin S."/>
            <person name="Zhang X."/>
            <person name="Lucey K."/>
            <person name="Ballor N.R."/>
            <person name="Ottesen E."/>
            <person name="Rosenthal R."/>
            <person name="Allen A."/>
            <person name="Leadbetter J.R."/>
            <person name="Paulsen I.T."/>
        </authorList>
    </citation>
    <scope>NUCLEOTIDE SEQUENCE [LARGE SCALE GENOMIC DNA]</scope>
    <source>
        <strain evidence="12">ATCC BAA-887 / DSM 12427 / ZAS-2</strain>
    </source>
</reference>
<gene>
    <name evidence="11" type="ordered locus">TREPR_0468</name>
</gene>
<dbReference type="GO" id="GO:0009401">
    <property type="term" value="P:phosphoenolpyruvate-dependent sugar phosphotransferase system"/>
    <property type="evidence" value="ECO:0007669"/>
    <property type="project" value="InterPro"/>
</dbReference>
<dbReference type="InterPro" id="IPR004501">
    <property type="entry name" value="PTS_EIIC_3"/>
</dbReference>
<evidence type="ECO:0000259" key="10">
    <source>
        <dbReference type="PROSITE" id="PS51105"/>
    </source>
</evidence>
<dbReference type="KEGG" id="tpi:TREPR_0468"/>
<feature type="transmembrane region" description="Helical" evidence="9">
    <location>
        <begin position="67"/>
        <end position="85"/>
    </location>
</feature>
<evidence type="ECO:0000256" key="5">
    <source>
        <dbReference type="ARBA" id="ARBA00022692"/>
    </source>
</evidence>
<feature type="transmembrane region" description="Helical" evidence="9">
    <location>
        <begin position="129"/>
        <end position="146"/>
    </location>
</feature>
<organism evidence="11 12">
    <name type="scientific">Treponema primitia (strain ATCC BAA-887 / DSM 12427 / ZAS-2)</name>
    <dbReference type="NCBI Taxonomy" id="545694"/>
    <lineage>
        <taxon>Bacteria</taxon>
        <taxon>Pseudomonadati</taxon>
        <taxon>Spirochaetota</taxon>
        <taxon>Spirochaetia</taxon>
        <taxon>Spirochaetales</taxon>
        <taxon>Treponemataceae</taxon>
        <taxon>Treponema</taxon>
    </lineage>
</organism>
<dbReference type="PROSITE" id="PS51105">
    <property type="entry name" value="PTS_EIIC_TYPE_3"/>
    <property type="match status" value="1"/>
</dbReference>
<dbReference type="Pfam" id="PF02378">
    <property type="entry name" value="PTS_EIIC"/>
    <property type="match status" value="1"/>
</dbReference>
<comment type="function">
    <text evidence="8">The phosphoenolpyruvate-dependent sugar phosphotransferase system (PTS), a major carbohydrate active -transport system, catalyzes the phosphorylation of incoming sugar substrates concomitant with their translocation across the cell membrane.</text>
</comment>